<evidence type="ECO:0000256" key="1">
    <source>
        <dbReference type="ARBA" id="ARBA00006890"/>
    </source>
</evidence>
<evidence type="ECO:0000313" key="7">
    <source>
        <dbReference type="EMBL" id="KKQ69199.1"/>
    </source>
</evidence>
<dbReference type="GO" id="GO:0003983">
    <property type="term" value="F:UTP:glucose-1-phosphate uridylyltransferase activity"/>
    <property type="evidence" value="ECO:0007669"/>
    <property type="project" value="UniProtKB-EC"/>
</dbReference>
<keyword evidence="3 7" id="KW-0808">Transferase</keyword>
<protein>
    <recommendedName>
        <fullName evidence="2">UTP--glucose-1-phosphate uridylyltransferase</fullName>
        <ecNumber evidence="2">2.7.7.9</ecNumber>
    </recommendedName>
</protein>
<dbReference type="AlphaFoldDB" id="A0A0G0M692"/>
<evidence type="ECO:0000256" key="2">
    <source>
        <dbReference type="ARBA" id="ARBA00012415"/>
    </source>
</evidence>
<dbReference type="InterPro" id="IPR029044">
    <property type="entry name" value="Nucleotide-diphossugar_trans"/>
</dbReference>
<evidence type="ECO:0000256" key="5">
    <source>
        <dbReference type="ARBA" id="ARBA00048128"/>
    </source>
</evidence>
<comment type="similarity">
    <text evidence="1">Belongs to the UDPGP type 2 family.</text>
</comment>
<dbReference type="Gene3D" id="3.90.550.10">
    <property type="entry name" value="Spore Coat Polysaccharide Biosynthesis Protein SpsA, Chain A"/>
    <property type="match status" value="1"/>
</dbReference>
<feature type="domain" description="Nucleotidyl transferase" evidence="6">
    <location>
        <begin position="5"/>
        <end position="266"/>
    </location>
</feature>
<evidence type="ECO:0000256" key="3">
    <source>
        <dbReference type="ARBA" id="ARBA00022679"/>
    </source>
</evidence>
<dbReference type="SUPFAM" id="SSF53448">
    <property type="entry name" value="Nucleotide-diphospho-sugar transferases"/>
    <property type="match status" value="1"/>
</dbReference>
<gene>
    <name evidence="7" type="ORF">US90_C0018G0043</name>
</gene>
<accession>A0A0G0M692</accession>
<dbReference type="PANTHER" id="PTHR43197">
    <property type="entry name" value="UTP--GLUCOSE-1-PHOSPHATE URIDYLYLTRANSFERASE"/>
    <property type="match status" value="1"/>
</dbReference>
<dbReference type="PANTHER" id="PTHR43197:SF1">
    <property type="entry name" value="UTP--GLUCOSE-1-PHOSPHATE URIDYLYLTRANSFERASE"/>
    <property type="match status" value="1"/>
</dbReference>
<dbReference type="EMBL" id="LBUT01000018">
    <property type="protein sequence ID" value="KKQ69199.1"/>
    <property type="molecule type" value="Genomic_DNA"/>
</dbReference>
<dbReference type="InterPro" id="IPR005835">
    <property type="entry name" value="NTP_transferase_dom"/>
</dbReference>
<dbReference type="InterPro" id="IPR005771">
    <property type="entry name" value="GalU_uridylyltTrfase_bac/arc"/>
</dbReference>
<dbReference type="Proteomes" id="UP000034406">
    <property type="component" value="Unassembled WGS sequence"/>
</dbReference>
<proteinExistence type="inferred from homology"/>
<evidence type="ECO:0000313" key="8">
    <source>
        <dbReference type="Proteomes" id="UP000034406"/>
    </source>
</evidence>
<sequence length="293" mass="33549">MKITKAVIATAGWSTRFLPAVKSYAKHLVPIWDKPQIQYVIEELVGAGITQICLVHRHGEKTLKQYFQYDQELEKYLKDTGKQSRLDSLHQIWQKVEKFKFIPQPRHLPYGNGSPIIAAKSFIGSDPFVYLWGDDLTIESKPGHFLSQMISTFIKYQPASVLAVQQVTPEEMTKLGSMIYADNPKYPNQIIGMVEKPPLGKQPSLMGQGGRFIVSPKYIKILQNQAISKGELWFTDASNTLAKTDIVLTEKYQDHQAFWTTTGDPLNWLKTNLLFVRQNPEIYPQIKEFFKNL</sequence>
<name>A0A0G0M692_9BACT</name>
<dbReference type="GO" id="GO:0006011">
    <property type="term" value="P:UDP-alpha-D-glucose metabolic process"/>
    <property type="evidence" value="ECO:0007669"/>
    <property type="project" value="InterPro"/>
</dbReference>
<reference evidence="7 8" key="1">
    <citation type="journal article" date="2015" name="Nature">
        <title>rRNA introns, odd ribosomes, and small enigmatic genomes across a large radiation of phyla.</title>
        <authorList>
            <person name="Brown C.T."/>
            <person name="Hug L.A."/>
            <person name="Thomas B.C."/>
            <person name="Sharon I."/>
            <person name="Castelle C.J."/>
            <person name="Singh A."/>
            <person name="Wilkins M.J."/>
            <person name="Williams K.H."/>
            <person name="Banfield J.F."/>
        </authorList>
    </citation>
    <scope>NUCLEOTIDE SEQUENCE [LARGE SCALE GENOMIC DNA]</scope>
</reference>
<evidence type="ECO:0000256" key="4">
    <source>
        <dbReference type="ARBA" id="ARBA00022695"/>
    </source>
</evidence>
<dbReference type="STRING" id="1618490.US90_C0018G0043"/>
<dbReference type="EC" id="2.7.7.9" evidence="2"/>
<evidence type="ECO:0000259" key="6">
    <source>
        <dbReference type="Pfam" id="PF00483"/>
    </source>
</evidence>
<keyword evidence="4 7" id="KW-0548">Nucleotidyltransferase</keyword>
<comment type="caution">
    <text evidence="7">The sequence shown here is derived from an EMBL/GenBank/DDBJ whole genome shotgun (WGS) entry which is preliminary data.</text>
</comment>
<comment type="catalytic activity">
    <reaction evidence="5">
        <text>alpha-D-glucose 1-phosphate + UTP + H(+) = UDP-alpha-D-glucose + diphosphate</text>
        <dbReference type="Rhea" id="RHEA:19889"/>
        <dbReference type="ChEBI" id="CHEBI:15378"/>
        <dbReference type="ChEBI" id="CHEBI:33019"/>
        <dbReference type="ChEBI" id="CHEBI:46398"/>
        <dbReference type="ChEBI" id="CHEBI:58601"/>
        <dbReference type="ChEBI" id="CHEBI:58885"/>
        <dbReference type="EC" id="2.7.7.9"/>
    </reaction>
</comment>
<organism evidence="7 8">
    <name type="scientific">Candidatus Shapirobacteria bacterium GW2011_GWE2_38_30</name>
    <dbReference type="NCBI Taxonomy" id="1618490"/>
    <lineage>
        <taxon>Bacteria</taxon>
        <taxon>Candidatus Shapironibacteriota</taxon>
    </lineage>
</organism>
<dbReference type="Pfam" id="PF00483">
    <property type="entry name" value="NTP_transferase"/>
    <property type="match status" value="1"/>
</dbReference>